<dbReference type="Pfam" id="PF08450">
    <property type="entry name" value="SGL"/>
    <property type="match status" value="1"/>
</dbReference>
<gene>
    <name evidence="4" type="ORF">S06H3_02073</name>
</gene>
<keyword evidence="1" id="KW-0378">Hydrolase</keyword>
<evidence type="ECO:0000313" key="4">
    <source>
        <dbReference type="EMBL" id="GAI00079.1"/>
    </source>
</evidence>
<name>X1M121_9ZZZZ</name>
<evidence type="ECO:0000256" key="1">
    <source>
        <dbReference type="ARBA" id="ARBA00022801"/>
    </source>
</evidence>
<dbReference type="GO" id="GO:0016787">
    <property type="term" value="F:hydrolase activity"/>
    <property type="evidence" value="ECO:0007669"/>
    <property type="project" value="UniProtKB-KW"/>
</dbReference>
<dbReference type="PRINTS" id="PR01790">
    <property type="entry name" value="SMP30FAMILY"/>
</dbReference>
<dbReference type="InterPro" id="IPR011042">
    <property type="entry name" value="6-blade_b-propeller_TolB-like"/>
</dbReference>
<comment type="caution">
    <text evidence="4">The sequence shown here is derived from an EMBL/GenBank/DDBJ whole genome shotgun (WGS) entry which is preliminary data.</text>
</comment>
<dbReference type="SUPFAM" id="SSF63829">
    <property type="entry name" value="Calcium-dependent phosphotriesterase"/>
    <property type="match status" value="1"/>
</dbReference>
<sequence length="241" mass="26500">MLSEGPEVTTFRSPSGNSNGLTLDKSSRLIACEHSSRRITRTEIDGSISVLADRYKGRRLNSPNDVVVRSDGSIYFTDPPYGLKNFSTWKELNFNGVYRLAPDGELLLLVDDFERPNGLAFSPDEAVLYINDTARKHIRAFNISLDGSLSNGRVLIDMEEPEQEGAPDGMKVDTQGNIYCTGPGGLWVIDPSGKCLGRIAIPELPANLAWGDPDWKTLYITARSSIYCLQLTIPGIAAWTT</sequence>
<accession>X1M121</accession>
<feature type="region of interest" description="Disordered" evidence="2">
    <location>
        <begin position="1"/>
        <end position="22"/>
    </location>
</feature>
<dbReference type="InterPro" id="IPR051262">
    <property type="entry name" value="SMP-30/CGR1_Lactonase"/>
</dbReference>
<dbReference type="InterPro" id="IPR005511">
    <property type="entry name" value="SMP-30"/>
</dbReference>
<proteinExistence type="predicted"/>
<organism evidence="4">
    <name type="scientific">marine sediment metagenome</name>
    <dbReference type="NCBI Taxonomy" id="412755"/>
    <lineage>
        <taxon>unclassified sequences</taxon>
        <taxon>metagenomes</taxon>
        <taxon>ecological metagenomes</taxon>
    </lineage>
</organism>
<evidence type="ECO:0000256" key="2">
    <source>
        <dbReference type="SAM" id="MobiDB-lite"/>
    </source>
</evidence>
<dbReference type="AlphaFoldDB" id="X1M121"/>
<protein>
    <recommendedName>
        <fullName evidence="3">SMP-30/Gluconolactonase/LRE-like region domain-containing protein</fullName>
    </recommendedName>
</protein>
<dbReference type="PANTHER" id="PTHR47572">
    <property type="entry name" value="LIPOPROTEIN-RELATED"/>
    <property type="match status" value="1"/>
</dbReference>
<feature type="compositionally biased region" description="Polar residues" evidence="2">
    <location>
        <begin position="10"/>
        <end position="21"/>
    </location>
</feature>
<dbReference type="EMBL" id="BARV01000574">
    <property type="protein sequence ID" value="GAI00079.1"/>
    <property type="molecule type" value="Genomic_DNA"/>
</dbReference>
<reference evidence="4" key="1">
    <citation type="journal article" date="2014" name="Front. Microbiol.">
        <title>High frequency of phylogenetically diverse reductive dehalogenase-homologous genes in deep subseafloor sedimentary metagenomes.</title>
        <authorList>
            <person name="Kawai M."/>
            <person name="Futagami T."/>
            <person name="Toyoda A."/>
            <person name="Takaki Y."/>
            <person name="Nishi S."/>
            <person name="Hori S."/>
            <person name="Arai W."/>
            <person name="Tsubouchi T."/>
            <person name="Morono Y."/>
            <person name="Uchiyama I."/>
            <person name="Ito T."/>
            <person name="Fujiyama A."/>
            <person name="Inagaki F."/>
            <person name="Takami H."/>
        </authorList>
    </citation>
    <scope>NUCLEOTIDE SEQUENCE</scope>
    <source>
        <strain evidence="4">Expedition CK06-06</strain>
    </source>
</reference>
<dbReference type="Gene3D" id="2.120.10.30">
    <property type="entry name" value="TolB, C-terminal domain"/>
    <property type="match status" value="1"/>
</dbReference>
<dbReference type="InterPro" id="IPR013658">
    <property type="entry name" value="SGL"/>
</dbReference>
<dbReference type="PANTHER" id="PTHR47572:SF4">
    <property type="entry name" value="LACTONASE DRP35"/>
    <property type="match status" value="1"/>
</dbReference>
<evidence type="ECO:0000259" key="3">
    <source>
        <dbReference type="Pfam" id="PF08450"/>
    </source>
</evidence>
<feature type="domain" description="SMP-30/Gluconolactonase/LRE-like region" evidence="3">
    <location>
        <begin position="8"/>
        <end position="222"/>
    </location>
</feature>